<keyword evidence="2" id="KW-1185">Reference proteome</keyword>
<gene>
    <name evidence="1" type="ORF">PAF17_10410</name>
</gene>
<accession>A0ABT4ZF61</accession>
<evidence type="ECO:0000313" key="2">
    <source>
        <dbReference type="Proteomes" id="UP001165641"/>
    </source>
</evidence>
<dbReference type="Proteomes" id="UP001165641">
    <property type="component" value="Unassembled WGS sequence"/>
</dbReference>
<reference evidence="1" key="1">
    <citation type="submission" date="2022-12" db="EMBL/GenBank/DDBJ databases">
        <title>Paracoccus onchidii sp. nov., isolated from a marine invertebrate from the South China Sea.</title>
        <authorList>
            <person name="Xu S."/>
            <person name="Liu Z."/>
            <person name="Xu Y."/>
        </authorList>
    </citation>
    <scope>NUCLEOTIDE SEQUENCE</scope>
    <source>
        <strain evidence="1">Z330</strain>
    </source>
</reference>
<protein>
    <recommendedName>
        <fullName evidence="3">DUF982 domain-containing protein</fullName>
    </recommendedName>
</protein>
<evidence type="ECO:0008006" key="3">
    <source>
        <dbReference type="Google" id="ProtNLM"/>
    </source>
</evidence>
<sequence>MQTNSRIADRYISKGGRLPGYDRSAFVDDLITAATFLAWAEDDRAFYAGHTAAEAFKAMCRMLDMDLVQLRKIAMGE</sequence>
<evidence type="ECO:0000313" key="1">
    <source>
        <dbReference type="EMBL" id="MDB6177912.1"/>
    </source>
</evidence>
<organism evidence="1 2">
    <name type="scientific">Paracoccus onchidii</name>
    <dbReference type="NCBI Taxonomy" id="3017813"/>
    <lineage>
        <taxon>Bacteria</taxon>
        <taxon>Pseudomonadati</taxon>
        <taxon>Pseudomonadota</taxon>
        <taxon>Alphaproteobacteria</taxon>
        <taxon>Rhodobacterales</taxon>
        <taxon>Paracoccaceae</taxon>
        <taxon>Paracoccus</taxon>
    </lineage>
</organism>
<name>A0ABT4ZF61_9RHOB</name>
<dbReference type="RefSeq" id="WP_271889026.1">
    <property type="nucleotide sequence ID" value="NZ_JAQBIE010000011.1"/>
</dbReference>
<dbReference type="EMBL" id="JAQBIE010000011">
    <property type="protein sequence ID" value="MDB6177912.1"/>
    <property type="molecule type" value="Genomic_DNA"/>
</dbReference>
<comment type="caution">
    <text evidence="1">The sequence shown here is derived from an EMBL/GenBank/DDBJ whole genome shotgun (WGS) entry which is preliminary data.</text>
</comment>
<proteinExistence type="predicted"/>